<keyword evidence="3 5" id="KW-1133">Transmembrane helix</keyword>
<dbReference type="PANTHER" id="PTHR39344">
    <property type="entry name" value="UPF0182 PROTEIN SLL1060"/>
    <property type="match status" value="1"/>
</dbReference>
<evidence type="ECO:0000313" key="7">
    <source>
        <dbReference type="Proteomes" id="UP000019426"/>
    </source>
</evidence>
<organism evidence="6 7">
    <name type="scientific">Clostridium bornimense</name>
    <dbReference type="NCBI Taxonomy" id="1216932"/>
    <lineage>
        <taxon>Bacteria</taxon>
        <taxon>Bacillati</taxon>
        <taxon>Bacillota</taxon>
        <taxon>Clostridia</taxon>
        <taxon>Eubacteriales</taxon>
        <taxon>Clostridiaceae</taxon>
        <taxon>Clostridium</taxon>
    </lineage>
</organism>
<evidence type="ECO:0000313" key="6">
    <source>
        <dbReference type="EMBL" id="CDM67210.1"/>
    </source>
</evidence>
<name>W6SC58_9CLOT</name>
<keyword evidence="2 5" id="KW-0812">Transmembrane</keyword>
<feature type="transmembrane region" description="Helical" evidence="5">
    <location>
        <begin position="281"/>
        <end position="302"/>
    </location>
</feature>
<dbReference type="GO" id="GO:0005886">
    <property type="term" value="C:plasma membrane"/>
    <property type="evidence" value="ECO:0007669"/>
    <property type="project" value="UniProtKB-SubCell"/>
</dbReference>
<keyword evidence="7" id="KW-1185">Reference proteome</keyword>
<feature type="transmembrane region" description="Helical" evidence="5">
    <location>
        <begin position="210"/>
        <end position="234"/>
    </location>
</feature>
<comment type="subcellular location">
    <subcellularLocation>
        <location evidence="5">Cell membrane</location>
        <topology evidence="5">Multi-pass membrane protein</topology>
    </subcellularLocation>
</comment>
<feature type="transmembrane region" description="Helical" evidence="5">
    <location>
        <begin position="254"/>
        <end position="274"/>
    </location>
</feature>
<dbReference type="EMBL" id="HG917868">
    <property type="protein sequence ID" value="CDM67210.1"/>
    <property type="molecule type" value="Genomic_DNA"/>
</dbReference>
<sequence length="910" mass="103080">MKKKLLTIIAILLLVIIGGFVGLSSFIIDIQWFNEVGYTSVLWTRIFARLVIFVPIFLIIFISLSIYGNILIKNYKKSTAIREINKEGDKKLKRITRGIILFASLVMSITLTSAYWYDALTFINSTDFNVTDPIFNKDVSFYIFKLPFINSICSLVFNILILMVLFTGVFYLVTNLLSGKKIGNINLESFSAKDFITTKNPLNSFAGKQLAIVVSLIFITLAVGYVLKGYGLVYSGRGVVFGTSYTDNTISLNFYKVIAIVSIIASVIVFISVIRGRIKPIVFSVVALFALMIAEPIIAELYDNLYVKPNQRDLEAKYIKNNIEMTQKGFNIDDIEVKDVKLGDNLDGDTVLKNMDTINNLKINSYYPALKFFNQAQTLRSYYDFQDIDVDRYEIDGKMTQVFITPREINIEGLQGNADSWQGKHLLYTHGYGLAMSRVNAVTDSGRPDFVMKDVPINNITDINIDNPRIYFGEKTKDYAIVNTTLKETDYPEDGKENTYDYTGEAGIKLNFINKLLFAINKGDYNMMISSNINSNSKILINRNIIDRVNKIAPFLTLDEDPYPVITEGKIKWIIDAYTTSNLYPLAERYDGINYIRNSIKIVVDGYNGNVDFYIVDDNDPIAATYSKIYKGLFKDINELSEDIKNHLKYPQYLFDLQSEVLGRYHVEDANVFFSKGDLWDVSELEYGVENEDTTVKEGDYVTFKLPGEEKEEMVIVNYLNPSAKKTMAAIFAGRMDGDNYGKLMLLRLPTDTSIESPQFFKNTVQQDTTISKEITLLNSNGSSVEYGEILIVPIENSLLYAMPIYVESTGNNSVPEVKRIILANGSKIVMGENIDDALNKLFNIDTSSNETVIPQDENENVFEKEDEKELAKKASEKFNEMIEAQKNGDWAKYGELQKEVGDIISELSK</sequence>
<dbReference type="STRING" id="1216932.CM240_0017"/>
<dbReference type="PATRIC" id="fig|1216932.3.peg.13"/>
<dbReference type="KEGG" id="clt:CM240_0017"/>
<feature type="transmembrane region" description="Helical" evidence="5">
    <location>
        <begin position="148"/>
        <end position="173"/>
    </location>
</feature>
<evidence type="ECO:0000256" key="2">
    <source>
        <dbReference type="ARBA" id="ARBA00022692"/>
    </source>
</evidence>
<gene>
    <name evidence="6" type="ORF">CM240_0017</name>
</gene>
<protein>
    <recommendedName>
        <fullName evidence="5">UPF0182 protein CM240_0017</fullName>
    </recommendedName>
</protein>
<feature type="transmembrane region" description="Helical" evidence="5">
    <location>
        <begin position="47"/>
        <end position="72"/>
    </location>
</feature>
<dbReference type="HOGENOM" id="CLU_007733_0_0_9"/>
<feature type="transmembrane region" description="Helical" evidence="5">
    <location>
        <begin position="5"/>
        <end position="27"/>
    </location>
</feature>
<feature type="transmembrane region" description="Helical" evidence="5">
    <location>
        <begin position="99"/>
        <end position="117"/>
    </location>
</feature>
<evidence type="ECO:0000256" key="1">
    <source>
        <dbReference type="ARBA" id="ARBA00022475"/>
    </source>
</evidence>
<dbReference type="PANTHER" id="PTHR39344:SF1">
    <property type="entry name" value="UPF0182 PROTEIN SLL1060"/>
    <property type="match status" value="1"/>
</dbReference>
<comment type="similarity">
    <text evidence="5">Belongs to the UPF0182 family.</text>
</comment>
<proteinExistence type="inferred from homology"/>
<accession>W6SC58</accession>
<dbReference type="eggNOG" id="COG1615">
    <property type="taxonomic scope" value="Bacteria"/>
</dbReference>
<dbReference type="InterPro" id="IPR005372">
    <property type="entry name" value="UPF0182"/>
</dbReference>
<dbReference type="AlphaFoldDB" id="W6SC58"/>
<dbReference type="Pfam" id="PF03699">
    <property type="entry name" value="UPF0182"/>
    <property type="match status" value="1"/>
</dbReference>
<dbReference type="NCBIfam" id="NF000825">
    <property type="entry name" value="PRK00068.1"/>
    <property type="match status" value="1"/>
</dbReference>
<dbReference type="OrthoDB" id="9763654at2"/>
<dbReference type="HAMAP" id="MF_01600">
    <property type="entry name" value="UPF0182"/>
    <property type="match status" value="1"/>
</dbReference>
<dbReference type="Proteomes" id="UP000019426">
    <property type="component" value="Chromosome M2/40_rep1"/>
</dbReference>
<evidence type="ECO:0000256" key="5">
    <source>
        <dbReference type="HAMAP-Rule" id="MF_01600"/>
    </source>
</evidence>
<evidence type="ECO:0000256" key="4">
    <source>
        <dbReference type="ARBA" id="ARBA00023136"/>
    </source>
</evidence>
<evidence type="ECO:0000256" key="3">
    <source>
        <dbReference type="ARBA" id="ARBA00022989"/>
    </source>
</evidence>
<dbReference type="RefSeq" id="WP_044035693.1">
    <property type="nucleotide sequence ID" value="NZ_HG917868.1"/>
</dbReference>
<keyword evidence="4 5" id="KW-0472">Membrane</keyword>
<dbReference type="GO" id="GO:0005576">
    <property type="term" value="C:extracellular region"/>
    <property type="evidence" value="ECO:0007669"/>
    <property type="project" value="TreeGrafter"/>
</dbReference>
<keyword evidence="1 5" id="KW-1003">Cell membrane</keyword>
<reference evidence="6 7" key="1">
    <citation type="submission" date="2013-11" db="EMBL/GenBank/DDBJ databases">
        <title>Complete genome sequence of Clostridum sp. M2/40.</title>
        <authorList>
            <person name="Wibberg D."/>
            <person name="Puehler A."/>
            <person name="Schlueter A."/>
        </authorList>
    </citation>
    <scope>NUCLEOTIDE SEQUENCE [LARGE SCALE GENOMIC DNA]</scope>
    <source>
        <strain evidence="7">M2/40</strain>
    </source>
</reference>